<gene>
    <name evidence="1" type="ORF">KUCAC02_024270</name>
</gene>
<organism evidence="1 2">
    <name type="scientific">Chaenocephalus aceratus</name>
    <name type="common">Blackfin icefish</name>
    <name type="synonym">Chaenichthys aceratus</name>
    <dbReference type="NCBI Taxonomy" id="36190"/>
    <lineage>
        <taxon>Eukaryota</taxon>
        <taxon>Metazoa</taxon>
        <taxon>Chordata</taxon>
        <taxon>Craniata</taxon>
        <taxon>Vertebrata</taxon>
        <taxon>Euteleostomi</taxon>
        <taxon>Actinopterygii</taxon>
        <taxon>Neopterygii</taxon>
        <taxon>Teleostei</taxon>
        <taxon>Neoteleostei</taxon>
        <taxon>Acanthomorphata</taxon>
        <taxon>Eupercaria</taxon>
        <taxon>Perciformes</taxon>
        <taxon>Notothenioidei</taxon>
        <taxon>Channichthyidae</taxon>
        <taxon>Chaenocephalus</taxon>
    </lineage>
</organism>
<proteinExistence type="predicted"/>
<dbReference type="EMBL" id="CM043806">
    <property type="protein sequence ID" value="KAI4812908.1"/>
    <property type="molecule type" value="Genomic_DNA"/>
</dbReference>
<protein>
    <submittedName>
        <fullName evidence="1">Uncharacterized protein</fullName>
    </submittedName>
</protein>
<evidence type="ECO:0000313" key="2">
    <source>
        <dbReference type="Proteomes" id="UP001057452"/>
    </source>
</evidence>
<accession>A0ACB9WIZ0</accession>
<evidence type="ECO:0000313" key="1">
    <source>
        <dbReference type="EMBL" id="KAI4812908.1"/>
    </source>
</evidence>
<feature type="non-terminal residue" evidence="1">
    <location>
        <position position="86"/>
    </location>
</feature>
<feature type="non-terminal residue" evidence="1">
    <location>
        <position position="1"/>
    </location>
</feature>
<reference evidence="1" key="1">
    <citation type="submission" date="2022-05" db="EMBL/GenBank/DDBJ databases">
        <title>Chromosome-level genome of Chaenocephalus aceratus.</title>
        <authorList>
            <person name="Park H."/>
        </authorList>
    </citation>
    <scope>NUCLEOTIDE SEQUENCE</scope>
    <source>
        <strain evidence="1">KU_202001</strain>
    </source>
</reference>
<keyword evidence="2" id="KW-1185">Reference proteome</keyword>
<dbReference type="Proteomes" id="UP001057452">
    <property type="component" value="Chromosome 22"/>
</dbReference>
<comment type="caution">
    <text evidence="1">The sequence shown here is derived from an EMBL/GenBank/DDBJ whole genome shotgun (WGS) entry which is preliminary data.</text>
</comment>
<sequence length="86" mass="9231">ACRVALGTAANACEPPPHSSTTDPHVPTLVVGGQRLLSPMARVPWERACRARVLMLSDLVKSRLDSIPLQMLSDPFRRCTGILPGA</sequence>
<name>A0ACB9WIZ0_CHAAC</name>